<reference evidence="1" key="1">
    <citation type="submission" date="2020-02" db="EMBL/GenBank/DDBJ databases">
        <title>PAGI-encoded CrpP-like fluoroquinolone-modifying enzymes among Pseudomonas aeruginosa clinical isolates in Europe.</title>
        <authorList>
            <person name="Ortiz de la Rosa J.M."/>
            <person name="Nordmann P."/>
            <person name="Poirel L."/>
        </authorList>
    </citation>
    <scope>NUCLEOTIDE SEQUENCE</scope>
    <source>
        <strain evidence="1">PAGI-104</strain>
    </source>
</reference>
<dbReference type="RefSeq" id="WP_019726869.1">
    <property type="nucleotide sequence ID" value="NZ_CBDDSE010000001.1"/>
</dbReference>
<organism evidence="1">
    <name type="scientific">Pseudomonas aeruginosa</name>
    <dbReference type="NCBI Taxonomy" id="287"/>
    <lineage>
        <taxon>Bacteria</taxon>
        <taxon>Pseudomonadati</taxon>
        <taxon>Pseudomonadota</taxon>
        <taxon>Gammaproteobacteria</taxon>
        <taxon>Pseudomonadales</taxon>
        <taxon>Pseudomonadaceae</taxon>
        <taxon>Pseudomonas</taxon>
    </lineage>
</organism>
<proteinExistence type="predicted"/>
<name>A0A6H0JJK0_PSEAI</name>
<sequence>MKKFLATLAFCTAFATQAWAAGLIVVEDLGGASALPYYQGLDPQPSAAAPGPVDLGVRGSGAFPVRSARLSPGQVQGRAINAPGLQPLFLVGDDTLSRTWLKERGDELRGLQAVGLAVNVASEARLTEIRAWGQGLQILPAPADDLVDRLGLRHYPALITSTAIQQ</sequence>
<evidence type="ECO:0000313" key="1">
    <source>
        <dbReference type="EMBL" id="QIU80062.1"/>
    </source>
</evidence>
<dbReference type="Pfam" id="PF11072">
    <property type="entry name" value="DUF2859"/>
    <property type="match status" value="1"/>
</dbReference>
<dbReference type="NCBIfam" id="TIGR03765">
    <property type="entry name" value="ICE_PFL_4695"/>
    <property type="match status" value="1"/>
</dbReference>
<dbReference type="InterPro" id="IPR021300">
    <property type="entry name" value="Integr_conj_element_PFL4695"/>
</dbReference>
<dbReference type="AlphaFoldDB" id="A0A6H0JJK0"/>
<accession>A0A6H0JJK0</accession>
<dbReference type="EMBL" id="MT074671">
    <property type="protein sequence ID" value="QIU80062.1"/>
    <property type="molecule type" value="Genomic_DNA"/>
</dbReference>
<protein>
    <submittedName>
        <fullName evidence="1">Integrating conjugative element</fullName>
    </submittedName>
</protein>